<evidence type="ECO:0000256" key="1">
    <source>
        <dbReference type="ARBA" id="ARBA00022737"/>
    </source>
</evidence>
<protein>
    <recommendedName>
        <fullName evidence="2">Nephrocystin 3-like N-terminal domain-containing protein</fullName>
    </recommendedName>
</protein>
<evidence type="ECO:0000259" key="2">
    <source>
        <dbReference type="Pfam" id="PF24883"/>
    </source>
</evidence>
<dbReference type="PANTHER" id="PTHR10039">
    <property type="entry name" value="AMELOGENIN"/>
    <property type="match status" value="1"/>
</dbReference>
<dbReference type="AlphaFoldDB" id="A0A8H7XYR5"/>
<dbReference type="EMBL" id="JAFIQS010000006">
    <property type="protein sequence ID" value="KAG5168144.1"/>
    <property type="molecule type" value="Genomic_DNA"/>
</dbReference>
<name>A0A8H7XYR5_PSICU</name>
<sequence>MSALVSSIEPKASYQSLTGFTPIELLQDATSSNAFHNAGERRDPPRCHRNTRVAILEKILLWIRKCTPLNQERVVLWIYGPAGAGKSAIAQTIADFCFYHKLLLAGFFFARSDPTRNHSRSLIPTLSYQIAEHFPDVRDCILRNIELDPLIFTRSLEAQLHSLILEPLRPLVQSGYFATENSRRVIVIDGLDECIRRDEQVRILDALSCALQNFNLPLLLLFCCRPEHDIQASFRSGYLHRITTSLPLDDDYQAYVDIERYLCDHFANLRRTHPFRDHIPLNWPSKEVIGQLVAKSSGQFIYAATVVKFVSCRRHRPTSQLDIVLGIRAANSALPFAELDALYMHILSSLDNPNPALQILAFQILSKSKQVEIIDHVGHMEKILCMNTGDADVALCDLGSILKLTNHGTDTGTQDRRLHIFHASIEDFLLDEARSGIFHIDAPSKHAEFAILYMQHFSRTSEVLQLGGLFYINSHIKESLPLPSLRAEILKFTESVLVPDIPKNRQYHALYINNDLLGFLETILQSKFEDAAALHESVRVQLNLCDEEASFLDTLFVGL</sequence>
<dbReference type="SUPFAM" id="SSF52540">
    <property type="entry name" value="P-loop containing nucleoside triphosphate hydrolases"/>
    <property type="match status" value="1"/>
</dbReference>
<feature type="domain" description="Nephrocystin 3-like N-terminal" evidence="2">
    <location>
        <begin position="71"/>
        <end position="225"/>
    </location>
</feature>
<keyword evidence="1" id="KW-0677">Repeat</keyword>
<reference evidence="3" key="1">
    <citation type="submission" date="2021-02" db="EMBL/GenBank/DDBJ databases">
        <title>Psilocybe cubensis genome.</title>
        <authorList>
            <person name="Mckernan K.J."/>
            <person name="Crawford S."/>
            <person name="Trippe A."/>
            <person name="Kane L.T."/>
            <person name="Mclaughlin S."/>
        </authorList>
    </citation>
    <scope>NUCLEOTIDE SEQUENCE [LARGE SCALE GENOMIC DNA]</scope>
    <source>
        <strain evidence="3">MGC-MH-2018</strain>
    </source>
</reference>
<gene>
    <name evidence="3" type="ORF">JR316_006737</name>
</gene>
<dbReference type="Gene3D" id="3.40.50.300">
    <property type="entry name" value="P-loop containing nucleotide triphosphate hydrolases"/>
    <property type="match status" value="1"/>
</dbReference>
<dbReference type="InterPro" id="IPR056884">
    <property type="entry name" value="NPHP3-like_N"/>
</dbReference>
<accession>A0A8H7XYR5</accession>
<proteinExistence type="predicted"/>
<organism evidence="3">
    <name type="scientific">Psilocybe cubensis</name>
    <name type="common">Psychedelic mushroom</name>
    <name type="synonym">Stropharia cubensis</name>
    <dbReference type="NCBI Taxonomy" id="181762"/>
    <lineage>
        <taxon>Eukaryota</taxon>
        <taxon>Fungi</taxon>
        <taxon>Dikarya</taxon>
        <taxon>Basidiomycota</taxon>
        <taxon>Agaricomycotina</taxon>
        <taxon>Agaricomycetes</taxon>
        <taxon>Agaricomycetidae</taxon>
        <taxon>Agaricales</taxon>
        <taxon>Agaricineae</taxon>
        <taxon>Strophariaceae</taxon>
        <taxon>Psilocybe</taxon>
    </lineage>
</organism>
<evidence type="ECO:0000313" key="3">
    <source>
        <dbReference type="EMBL" id="KAG5168144.1"/>
    </source>
</evidence>
<dbReference type="PANTHER" id="PTHR10039:SF14">
    <property type="entry name" value="NACHT DOMAIN-CONTAINING PROTEIN"/>
    <property type="match status" value="1"/>
</dbReference>
<comment type="caution">
    <text evidence="3">The sequence shown here is derived from an EMBL/GenBank/DDBJ whole genome shotgun (WGS) entry which is preliminary data.</text>
</comment>
<dbReference type="InterPro" id="IPR027417">
    <property type="entry name" value="P-loop_NTPase"/>
</dbReference>
<dbReference type="Pfam" id="PF24883">
    <property type="entry name" value="NPHP3_N"/>
    <property type="match status" value="1"/>
</dbReference>
<dbReference type="OrthoDB" id="4760524at2759"/>